<keyword evidence="1" id="KW-0472">Membrane</keyword>
<keyword evidence="1" id="KW-1133">Transmembrane helix</keyword>
<feature type="transmembrane region" description="Helical" evidence="1">
    <location>
        <begin position="414"/>
        <end position="434"/>
    </location>
</feature>
<organism evidence="2 3">
    <name type="scientific">Saprolegnia parasitica (strain CBS 223.65)</name>
    <dbReference type="NCBI Taxonomy" id="695850"/>
    <lineage>
        <taxon>Eukaryota</taxon>
        <taxon>Sar</taxon>
        <taxon>Stramenopiles</taxon>
        <taxon>Oomycota</taxon>
        <taxon>Saprolegniomycetes</taxon>
        <taxon>Saprolegniales</taxon>
        <taxon>Saprolegniaceae</taxon>
        <taxon>Saprolegnia</taxon>
    </lineage>
</organism>
<feature type="transmembrane region" description="Helical" evidence="1">
    <location>
        <begin position="112"/>
        <end position="132"/>
    </location>
</feature>
<dbReference type="VEuPathDB" id="FungiDB:SPRG_08435"/>
<feature type="transmembrane region" description="Helical" evidence="1">
    <location>
        <begin position="44"/>
        <end position="63"/>
    </location>
</feature>
<name>A0A067C5N1_SAPPC</name>
<dbReference type="Proteomes" id="UP000030745">
    <property type="component" value="Unassembled WGS sequence"/>
</dbReference>
<accession>A0A067C5N1</accession>
<evidence type="ECO:0008006" key="4">
    <source>
        <dbReference type="Google" id="ProtNLM"/>
    </source>
</evidence>
<evidence type="ECO:0000313" key="3">
    <source>
        <dbReference type="Proteomes" id="UP000030745"/>
    </source>
</evidence>
<dbReference type="InterPro" id="IPR011701">
    <property type="entry name" value="MFS"/>
</dbReference>
<feature type="transmembrane region" description="Helical" evidence="1">
    <location>
        <begin position="383"/>
        <end position="402"/>
    </location>
</feature>
<feature type="transmembrane region" description="Helical" evidence="1">
    <location>
        <begin position="293"/>
        <end position="320"/>
    </location>
</feature>
<evidence type="ECO:0000313" key="2">
    <source>
        <dbReference type="EMBL" id="KDO26074.1"/>
    </source>
</evidence>
<dbReference type="GeneID" id="24130654"/>
<sequence length="566" mass="62829">MYWTITLSPKSCYEVDAERYVFFWPLTSNVLRFPRHTCLLFHRLHLFGAIFLVQFCSGSLYAFMALPDPINHYFGFPTSDARAVQLILVAGVLSILAQALLGPLFERQGPRWSMAIATLVLTLGLSTSLLAVSLPSWTLFYVAMLSVAMAFSAIMVVSISIAMKWCPDARGSVAGFCLVGFGVGKQLWASLYNHVTTSAGMDLKYTFVLLILTLVPTMTVATLLVRTPPPDFSVAGYDMHCIPSVKAPSVDLVQDEYLQIGMTLVNYRAVTRRSNSFVEGTDRRYHEQVKAMSLLQCIFSTDFACLLIALTANCMVGLFYNNMTAVATLRCPLQDLYDLSDDVVKTLRLHGLIVDLLGRLVPALLSDVGIRVFYANPAAVRKLCLTGLLLLQCIAIPVAYLESDKLTHFAHVEWLLYALQFASNAGASLIVCLLTDMFGVYHVGTMYGLSSITWAIGQALLVVTTAKNVAALAFQVQLLWWLSLAGLLALLFVRTDSADRFYRGYRFTVCGKVVVQRPRKSWQPHRQGTWDLYTDVPDGIEVLRSSMPYLWPSLSLDGDDDDDDSL</sequence>
<dbReference type="PANTHER" id="PTHR11360:SF317">
    <property type="entry name" value="MAJOR FACILITATOR SUPERFAMILY (MFS) PROFILE DOMAIN-CONTAINING PROTEIN-RELATED"/>
    <property type="match status" value="1"/>
</dbReference>
<evidence type="ECO:0000256" key="1">
    <source>
        <dbReference type="SAM" id="Phobius"/>
    </source>
</evidence>
<dbReference type="AlphaFoldDB" id="A0A067C5N1"/>
<dbReference type="GO" id="GO:0022857">
    <property type="term" value="F:transmembrane transporter activity"/>
    <property type="evidence" value="ECO:0007669"/>
    <property type="project" value="InterPro"/>
</dbReference>
<dbReference type="Pfam" id="PF07690">
    <property type="entry name" value="MFS_1"/>
    <property type="match status" value="1"/>
</dbReference>
<feature type="transmembrane region" description="Helical" evidence="1">
    <location>
        <begin position="83"/>
        <end position="105"/>
    </location>
</feature>
<reference evidence="2 3" key="1">
    <citation type="journal article" date="2013" name="PLoS Genet.">
        <title>Distinctive expansion of potential virulence genes in the genome of the oomycete fish pathogen Saprolegnia parasitica.</title>
        <authorList>
            <person name="Jiang R.H."/>
            <person name="de Bruijn I."/>
            <person name="Haas B.J."/>
            <person name="Belmonte R."/>
            <person name="Lobach L."/>
            <person name="Christie J."/>
            <person name="van den Ackerveken G."/>
            <person name="Bottin A."/>
            <person name="Bulone V."/>
            <person name="Diaz-Moreno S.M."/>
            <person name="Dumas B."/>
            <person name="Fan L."/>
            <person name="Gaulin E."/>
            <person name="Govers F."/>
            <person name="Grenville-Briggs L.J."/>
            <person name="Horner N.R."/>
            <person name="Levin J.Z."/>
            <person name="Mammella M."/>
            <person name="Meijer H.J."/>
            <person name="Morris P."/>
            <person name="Nusbaum C."/>
            <person name="Oome S."/>
            <person name="Phillips A.J."/>
            <person name="van Rooyen D."/>
            <person name="Rzeszutek E."/>
            <person name="Saraiva M."/>
            <person name="Secombes C.J."/>
            <person name="Seidl M.F."/>
            <person name="Snel B."/>
            <person name="Stassen J.H."/>
            <person name="Sykes S."/>
            <person name="Tripathy S."/>
            <person name="van den Berg H."/>
            <person name="Vega-Arreguin J.C."/>
            <person name="Wawra S."/>
            <person name="Young S.K."/>
            <person name="Zeng Q."/>
            <person name="Dieguez-Uribeondo J."/>
            <person name="Russ C."/>
            <person name="Tyler B.M."/>
            <person name="van West P."/>
        </authorList>
    </citation>
    <scope>NUCLEOTIDE SEQUENCE [LARGE SCALE GENOMIC DNA]</scope>
    <source>
        <strain evidence="2 3">CBS 223.65</strain>
    </source>
</reference>
<dbReference type="Gene3D" id="1.20.1250.20">
    <property type="entry name" value="MFS general substrate transporter like domains"/>
    <property type="match status" value="1"/>
</dbReference>
<dbReference type="EMBL" id="KK583226">
    <property type="protein sequence ID" value="KDO26074.1"/>
    <property type="molecule type" value="Genomic_DNA"/>
</dbReference>
<dbReference type="OrthoDB" id="80990at2759"/>
<gene>
    <name evidence="2" type="ORF">SPRG_08435</name>
</gene>
<dbReference type="RefSeq" id="XP_012203070.1">
    <property type="nucleotide sequence ID" value="XM_012347680.1"/>
</dbReference>
<dbReference type="InterPro" id="IPR036259">
    <property type="entry name" value="MFS_trans_sf"/>
</dbReference>
<dbReference type="SUPFAM" id="SSF103473">
    <property type="entry name" value="MFS general substrate transporter"/>
    <property type="match status" value="1"/>
</dbReference>
<feature type="transmembrane region" description="Helical" evidence="1">
    <location>
        <begin position="446"/>
        <end position="466"/>
    </location>
</feature>
<proteinExistence type="predicted"/>
<protein>
    <recommendedName>
        <fullName evidence="4">Major facilitator superfamily (MFS) profile domain-containing protein</fullName>
    </recommendedName>
</protein>
<dbReference type="PANTHER" id="PTHR11360">
    <property type="entry name" value="MONOCARBOXYLATE TRANSPORTER"/>
    <property type="match status" value="1"/>
</dbReference>
<keyword evidence="1" id="KW-0812">Transmembrane</keyword>
<feature type="transmembrane region" description="Helical" evidence="1">
    <location>
        <begin position="472"/>
        <end position="493"/>
    </location>
</feature>
<dbReference type="InterPro" id="IPR050327">
    <property type="entry name" value="Proton-linked_MCT"/>
</dbReference>
<feature type="transmembrane region" description="Helical" evidence="1">
    <location>
        <begin position="205"/>
        <end position="225"/>
    </location>
</feature>
<keyword evidence="3" id="KW-1185">Reference proteome</keyword>
<dbReference type="OMA" id="SSMTWAI"/>
<feature type="transmembrane region" description="Helical" evidence="1">
    <location>
        <begin position="138"/>
        <end position="161"/>
    </location>
</feature>
<dbReference type="KEGG" id="spar:SPRG_08435"/>